<dbReference type="EMBL" id="GBRH01275751">
    <property type="protein sequence ID" value="JAD22144.1"/>
    <property type="molecule type" value="Transcribed_RNA"/>
</dbReference>
<proteinExistence type="predicted"/>
<evidence type="ECO:0000313" key="1">
    <source>
        <dbReference type="EMBL" id="JAD22144.1"/>
    </source>
</evidence>
<dbReference type="AlphaFoldDB" id="A0A0A8Y8P7"/>
<sequence>MLEAVMRSIYRGVNWGPKTDIQLAPCGFLKVKKKTRPWGD</sequence>
<reference evidence="1" key="1">
    <citation type="submission" date="2014-09" db="EMBL/GenBank/DDBJ databases">
        <authorList>
            <person name="Magalhaes I.L.F."/>
            <person name="Oliveira U."/>
            <person name="Santos F.R."/>
            <person name="Vidigal T.H.D.A."/>
            <person name="Brescovit A.D."/>
            <person name="Santos A.J."/>
        </authorList>
    </citation>
    <scope>NUCLEOTIDE SEQUENCE</scope>
    <source>
        <tissue evidence="1">Shoot tissue taken approximately 20 cm above the soil surface</tissue>
    </source>
</reference>
<reference evidence="1" key="2">
    <citation type="journal article" date="2015" name="Data Brief">
        <title>Shoot transcriptome of the giant reed, Arundo donax.</title>
        <authorList>
            <person name="Barrero R.A."/>
            <person name="Guerrero F.D."/>
            <person name="Moolhuijzen P."/>
            <person name="Goolsby J.A."/>
            <person name="Tidwell J."/>
            <person name="Bellgard S.E."/>
            <person name="Bellgard M.I."/>
        </authorList>
    </citation>
    <scope>NUCLEOTIDE SEQUENCE</scope>
    <source>
        <tissue evidence="1">Shoot tissue taken approximately 20 cm above the soil surface</tissue>
    </source>
</reference>
<organism evidence="1">
    <name type="scientific">Arundo donax</name>
    <name type="common">Giant reed</name>
    <name type="synonym">Donax arundinaceus</name>
    <dbReference type="NCBI Taxonomy" id="35708"/>
    <lineage>
        <taxon>Eukaryota</taxon>
        <taxon>Viridiplantae</taxon>
        <taxon>Streptophyta</taxon>
        <taxon>Embryophyta</taxon>
        <taxon>Tracheophyta</taxon>
        <taxon>Spermatophyta</taxon>
        <taxon>Magnoliopsida</taxon>
        <taxon>Liliopsida</taxon>
        <taxon>Poales</taxon>
        <taxon>Poaceae</taxon>
        <taxon>PACMAD clade</taxon>
        <taxon>Arundinoideae</taxon>
        <taxon>Arundineae</taxon>
        <taxon>Arundo</taxon>
    </lineage>
</organism>
<protein>
    <submittedName>
        <fullName evidence="1">Uncharacterized protein</fullName>
    </submittedName>
</protein>
<name>A0A0A8Y8P7_ARUDO</name>
<accession>A0A0A8Y8P7</accession>